<feature type="transmembrane region" description="Helical" evidence="1">
    <location>
        <begin position="88"/>
        <end position="108"/>
    </location>
</feature>
<name>A0AA96WMD8_9CYAN</name>
<keyword evidence="1" id="KW-1133">Transmembrane helix</keyword>
<gene>
    <name evidence="2" type="ORF">HJG54_15095</name>
</gene>
<protein>
    <submittedName>
        <fullName evidence="2">Uncharacterized protein</fullName>
    </submittedName>
</protein>
<keyword evidence="1" id="KW-0472">Membrane</keyword>
<accession>A0AA96WMD8</accession>
<feature type="transmembrane region" description="Helical" evidence="1">
    <location>
        <begin position="114"/>
        <end position="133"/>
    </location>
</feature>
<proteinExistence type="predicted"/>
<sequence length="165" mass="17909">MPRSPDRPGNLESARRNRPLTYAINRLVVVIAYAVVVGLLLSAVAQAFAVGLEVGLRSLAAAALPPIILAYSSFFSRSVKPPSRVLEVNLFGMALLWILVLLILVDFVSGQFSHTLPLGEFLISLTLGGLFYFGKRLSSKSLLSCSYGVLAGFLIHILIFGLWSF</sequence>
<dbReference type="AlphaFoldDB" id="A0AA96WMD8"/>
<evidence type="ECO:0000313" key="2">
    <source>
        <dbReference type="EMBL" id="WNZ24056.1"/>
    </source>
</evidence>
<dbReference type="RefSeq" id="WP_316429639.1">
    <property type="nucleotide sequence ID" value="NZ_CP053586.1"/>
</dbReference>
<feature type="transmembrane region" description="Helical" evidence="1">
    <location>
        <begin position="145"/>
        <end position="163"/>
    </location>
</feature>
<feature type="transmembrane region" description="Helical" evidence="1">
    <location>
        <begin position="20"/>
        <end position="48"/>
    </location>
</feature>
<dbReference type="EMBL" id="CP053586">
    <property type="protein sequence ID" value="WNZ24056.1"/>
    <property type="molecule type" value="Genomic_DNA"/>
</dbReference>
<reference evidence="2" key="1">
    <citation type="submission" date="2020-05" db="EMBL/GenBank/DDBJ databases">
        <authorList>
            <person name="Zhu T."/>
            <person name="Keshari N."/>
            <person name="Lu X."/>
        </authorList>
    </citation>
    <scope>NUCLEOTIDE SEQUENCE</scope>
    <source>
        <strain evidence="2">NK1-12</strain>
    </source>
</reference>
<keyword evidence="1" id="KW-0812">Transmembrane</keyword>
<feature type="transmembrane region" description="Helical" evidence="1">
    <location>
        <begin position="54"/>
        <end position="76"/>
    </location>
</feature>
<evidence type="ECO:0000256" key="1">
    <source>
        <dbReference type="SAM" id="Phobius"/>
    </source>
</evidence>
<organism evidence="2">
    <name type="scientific">Leptolyngbya sp. NK1-12</name>
    <dbReference type="NCBI Taxonomy" id="2547451"/>
    <lineage>
        <taxon>Bacteria</taxon>
        <taxon>Bacillati</taxon>
        <taxon>Cyanobacteriota</taxon>
        <taxon>Cyanophyceae</taxon>
        <taxon>Leptolyngbyales</taxon>
        <taxon>Leptolyngbyaceae</taxon>
        <taxon>Leptolyngbya group</taxon>
        <taxon>Leptolyngbya</taxon>
    </lineage>
</organism>